<dbReference type="EnsemblPlants" id="KEH33800">
    <property type="protein sequence ID" value="KEH33800"/>
    <property type="gene ID" value="MTR_3g453020"/>
</dbReference>
<keyword evidence="3" id="KW-1185">Reference proteome</keyword>
<dbReference type="EMBL" id="CM001219">
    <property type="protein sequence ID" value="KEH33800.1"/>
    <property type="molecule type" value="Genomic_DNA"/>
</dbReference>
<protein>
    <submittedName>
        <fullName evidence="1 2">Uncharacterized protein</fullName>
    </submittedName>
</protein>
<dbReference type="HOGENOM" id="CLU_1789773_0_0_1"/>
<reference evidence="1 3" key="2">
    <citation type="journal article" date="2014" name="BMC Genomics">
        <title>An improved genome release (version Mt4.0) for the model legume Medicago truncatula.</title>
        <authorList>
            <person name="Tang H."/>
            <person name="Krishnakumar V."/>
            <person name="Bidwell S."/>
            <person name="Rosen B."/>
            <person name="Chan A."/>
            <person name="Zhou S."/>
            <person name="Gentzbittel L."/>
            <person name="Childs K.L."/>
            <person name="Yandell M."/>
            <person name="Gundlach H."/>
            <person name="Mayer K.F."/>
            <person name="Schwartz D.C."/>
            <person name="Town C.D."/>
        </authorList>
    </citation>
    <scope>GENOME REANNOTATION</scope>
    <source>
        <strain evidence="1">A17</strain>
        <strain evidence="2 3">cv. Jemalong A17</strain>
    </source>
</reference>
<sequence>MDEESMGHQYSMNSHHSVGVIDTTIKPSQGNKLEVSILEKIEATTLSTILETKNKPTMQLVAPKQKELKSLMDSSSDLDHLISNQESKSKLISLFNQLKQHHGLLPSHMKEFIEKVQTFNDYIIKYATFQQVLKKLNQLLDSKTI</sequence>
<name>A0A072V6L6_MEDTR</name>
<evidence type="ECO:0000313" key="1">
    <source>
        <dbReference type="EMBL" id="KEH33800.1"/>
    </source>
</evidence>
<organism evidence="1 3">
    <name type="scientific">Medicago truncatula</name>
    <name type="common">Barrel medic</name>
    <name type="synonym">Medicago tribuloides</name>
    <dbReference type="NCBI Taxonomy" id="3880"/>
    <lineage>
        <taxon>Eukaryota</taxon>
        <taxon>Viridiplantae</taxon>
        <taxon>Streptophyta</taxon>
        <taxon>Embryophyta</taxon>
        <taxon>Tracheophyta</taxon>
        <taxon>Spermatophyta</taxon>
        <taxon>Magnoliopsida</taxon>
        <taxon>eudicotyledons</taxon>
        <taxon>Gunneridae</taxon>
        <taxon>Pentapetalae</taxon>
        <taxon>rosids</taxon>
        <taxon>fabids</taxon>
        <taxon>Fabales</taxon>
        <taxon>Fabaceae</taxon>
        <taxon>Papilionoideae</taxon>
        <taxon>50 kb inversion clade</taxon>
        <taxon>NPAAA clade</taxon>
        <taxon>Hologalegina</taxon>
        <taxon>IRL clade</taxon>
        <taxon>Trifolieae</taxon>
        <taxon>Medicago</taxon>
    </lineage>
</organism>
<evidence type="ECO:0000313" key="2">
    <source>
        <dbReference type="EnsemblPlants" id="KEH33800"/>
    </source>
</evidence>
<dbReference type="Proteomes" id="UP000002051">
    <property type="component" value="Chromosome 3"/>
</dbReference>
<accession>A0A072V6L6</accession>
<reference evidence="1 3" key="1">
    <citation type="journal article" date="2011" name="Nature">
        <title>The Medicago genome provides insight into the evolution of rhizobial symbioses.</title>
        <authorList>
            <person name="Young N.D."/>
            <person name="Debelle F."/>
            <person name="Oldroyd G.E."/>
            <person name="Geurts R."/>
            <person name="Cannon S.B."/>
            <person name="Udvardi M.K."/>
            <person name="Benedito V.A."/>
            <person name="Mayer K.F."/>
            <person name="Gouzy J."/>
            <person name="Schoof H."/>
            <person name="Van de Peer Y."/>
            <person name="Proost S."/>
            <person name="Cook D.R."/>
            <person name="Meyers B.C."/>
            <person name="Spannagl M."/>
            <person name="Cheung F."/>
            <person name="De Mita S."/>
            <person name="Krishnakumar V."/>
            <person name="Gundlach H."/>
            <person name="Zhou S."/>
            <person name="Mudge J."/>
            <person name="Bharti A.K."/>
            <person name="Murray J.D."/>
            <person name="Naoumkina M.A."/>
            <person name="Rosen B."/>
            <person name="Silverstein K.A."/>
            <person name="Tang H."/>
            <person name="Rombauts S."/>
            <person name="Zhao P.X."/>
            <person name="Zhou P."/>
            <person name="Barbe V."/>
            <person name="Bardou P."/>
            <person name="Bechner M."/>
            <person name="Bellec A."/>
            <person name="Berger A."/>
            <person name="Berges H."/>
            <person name="Bidwell S."/>
            <person name="Bisseling T."/>
            <person name="Choisne N."/>
            <person name="Couloux A."/>
            <person name="Denny R."/>
            <person name="Deshpande S."/>
            <person name="Dai X."/>
            <person name="Doyle J.J."/>
            <person name="Dudez A.M."/>
            <person name="Farmer A.D."/>
            <person name="Fouteau S."/>
            <person name="Franken C."/>
            <person name="Gibelin C."/>
            <person name="Gish J."/>
            <person name="Goldstein S."/>
            <person name="Gonzalez A.J."/>
            <person name="Green P.J."/>
            <person name="Hallab A."/>
            <person name="Hartog M."/>
            <person name="Hua A."/>
            <person name="Humphray S.J."/>
            <person name="Jeong D.H."/>
            <person name="Jing Y."/>
            <person name="Jocker A."/>
            <person name="Kenton S.M."/>
            <person name="Kim D.J."/>
            <person name="Klee K."/>
            <person name="Lai H."/>
            <person name="Lang C."/>
            <person name="Lin S."/>
            <person name="Macmil S.L."/>
            <person name="Magdelenat G."/>
            <person name="Matthews L."/>
            <person name="McCorrison J."/>
            <person name="Monaghan E.L."/>
            <person name="Mun J.H."/>
            <person name="Najar F.Z."/>
            <person name="Nicholson C."/>
            <person name="Noirot C."/>
            <person name="O'Bleness M."/>
            <person name="Paule C.R."/>
            <person name="Poulain J."/>
            <person name="Prion F."/>
            <person name="Qin B."/>
            <person name="Qu C."/>
            <person name="Retzel E.F."/>
            <person name="Riddle C."/>
            <person name="Sallet E."/>
            <person name="Samain S."/>
            <person name="Samson N."/>
            <person name="Sanders I."/>
            <person name="Saurat O."/>
            <person name="Scarpelli C."/>
            <person name="Schiex T."/>
            <person name="Segurens B."/>
            <person name="Severin A.J."/>
            <person name="Sherrier D.J."/>
            <person name="Shi R."/>
            <person name="Sims S."/>
            <person name="Singer S.R."/>
            <person name="Sinharoy S."/>
            <person name="Sterck L."/>
            <person name="Viollet A."/>
            <person name="Wang B.B."/>
            <person name="Wang K."/>
            <person name="Wang M."/>
            <person name="Wang X."/>
            <person name="Warfsmann J."/>
            <person name="Weissenbach J."/>
            <person name="White D.D."/>
            <person name="White J.D."/>
            <person name="Wiley G.B."/>
            <person name="Wincker P."/>
            <person name="Xing Y."/>
            <person name="Yang L."/>
            <person name="Yao Z."/>
            <person name="Ying F."/>
            <person name="Zhai J."/>
            <person name="Zhou L."/>
            <person name="Zuber A."/>
            <person name="Denarie J."/>
            <person name="Dixon R.A."/>
            <person name="May G.D."/>
            <person name="Schwartz D.C."/>
            <person name="Rogers J."/>
            <person name="Quetier F."/>
            <person name="Town C.D."/>
            <person name="Roe B.A."/>
        </authorList>
    </citation>
    <scope>NUCLEOTIDE SEQUENCE [LARGE SCALE GENOMIC DNA]</scope>
    <source>
        <strain evidence="1">A17</strain>
        <strain evidence="2 3">cv. Jemalong A17</strain>
    </source>
</reference>
<proteinExistence type="predicted"/>
<evidence type="ECO:0000313" key="3">
    <source>
        <dbReference type="Proteomes" id="UP000002051"/>
    </source>
</evidence>
<gene>
    <name evidence="1" type="ordered locus">MTR_3g453020</name>
</gene>
<reference evidence="2" key="3">
    <citation type="submission" date="2015-04" db="UniProtKB">
        <authorList>
            <consortium name="EnsemblPlants"/>
        </authorList>
    </citation>
    <scope>IDENTIFICATION</scope>
    <source>
        <strain evidence="2">cv. Jemalong A17</strain>
    </source>
</reference>
<dbReference type="AlphaFoldDB" id="A0A072V6L6"/>